<comment type="similarity">
    <text evidence="1 7">Belongs to the bacterial ribosomal protein bL9 family.</text>
</comment>
<protein>
    <recommendedName>
        <fullName evidence="6 7">Large ribosomal subunit protein bL9</fullName>
    </recommendedName>
</protein>
<evidence type="ECO:0000256" key="4">
    <source>
        <dbReference type="ARBA" id="ARBA00022980"/>
    </source>
</evidence>
<dbReference type="SUPFAM" id="SSF55653">
    <property type="entry name" value="Ribosomal protein L9 C-domain"/>
    <property type="match status" value="1"/>
</dbReference>
<dbReference type="InterPro" id="IPR036791">
    <property type="entry name" value="Ribosomal_bL9_C_sf"/>
</dbReference>
<dbReference type="GO" id="GO:0005840">
    <property type="term" value="C:ribosome"/>
    <property type="evidence" value="ECO:0007669"/>
    <property type="project" value="UniProtKB-KW"/>
</dbReference>
<keyword evidence="5 7" id="KW-0687">Ribonucleoprotein</keyword>
<evidence type="ECO:0000313" key="11">
    <source>
        <dbReference type="Proteomes" id="UP000178495"/>
    </source>
</evidence>
<dbReference type="PANTHER" id="PTHR21368">
    <property type="entry name" value="50S RIBOSOMAL PROTEIN L9"/>
    <property type="match status" value="1"/>
</dbReference>
<evidence type="ECO:0000256" key="1">
    <source>
        <dbReference type="ARBA" id="ARBA00010605"/>
    </source>
</evidence>
<dbReference type="AlphaFoldDB" id="A0A1G2CLV2"/>
<dbReference type="GO" id="GO:0006412">
    <property type="term" value="P:translation"/>
    <property type="evidence" value="ECO:0007669"/>
    <property type="project" value="UniProtKB-UniRule"/>
</dbReference>
<feature type="domain" description="Large ribosomal subunit protein bL9 C-terminal" evidence="9">
    <location>
        <begin position="68"/>
        <end position="146"/>
    </location>
</feature>
<sequence length="149" mass="16839">MKVIFLEDVRGIGKKYEVKSVADGYARNFLLPRRLAKAATEAALRELEREQARRAKEDSEVAKRLVGIAREINTHRIEFSLKAGEGGSVFGSVTKEMILKALREHRWLGKERAEVTLDHPLKTLGEHRVPVAFKKGIRAELIVVVRSQP</sequence>
<dbReference type="InterPro" id="IPR009027">
    <property type="entry name" value="Ribosomal_bL9/RNase_H1_N"/>
</dbReference>
<evidence type="ECO:0000256" key="7">
    <source>
        <dbReference type="HAMAP-Rule" id="MF_00503"/>
    </source>
</evidence>
<evidence type="ECO:0000256" key="5">
    <source>
        <dbReference type="ARBA" id="ARBA00023274"/>
    </source>
</evidence>
<evidence type="ECO:0000259" key="9">
    <source>
        <dbReference type="Pfam" id="PF03948"/>
    </source>
</evidence>
<evidence type="ECO:0000313" key="10">
    <source>
        <dbReference type="EMBL" id="OGZ01720.1"/>
    </source>
</evidence>
<accession>A0A1G2CLV2</accession>
<gene>
    <name evidence="7" type="primary">rplI</name>
    <name evidence="10" type="ORF">A3A43_00920</name>
</gene>
<dbReference type="InterPro" id="IPR036935">
    <property type="entry name" value="Ribosomal_bL9_N_sf"/>
</dbReference>
<evidence type="ECO:0000256" key="2">
    <source>
        <dbReference type="ARBA" id="ARBA00022730"/>
    </source>
</evidence>
<dbReference type="Pfam" id="PF01281">
    <property type="entry name" value="Ribosomal_L9_N"/>
    <property type="match status" value="1"/>
</dbReference>
<proteinExistence type="inferred from homology"/>
<evidence type="ECO:0000256" key="3">
    <source>
        <dbReference type="ARBA" id="ARBA00022884"/>
    </source>
</evidence>
<name>A0A1G2CLV2_9BACT</name>
<dbReference type="STRING" id="1798652.A3A43_00920"/>
<dbReference type="GO" id="GO:0019843">
    <property type="term" value="F:rRNA binding"/>
    <property type="evidence" value="ECO:0007669"/>
    <property type="project" value="UniProtKB-UniRule"/>
</dbReference>
<comment type="function">
    <text evidence="7">Binds to the 23S rRNA.</text>
</comment>
<dbReference type="GO" id="GO:0003735">
    <property type="term" value="F:structural constituent of ribosome"/>
    <property type="evidence" value="ECO:0007669"/>
    <property type="project" value="InterPro"/>
</dbReference>
<reference evidence="10 11" key="1">
    <citation type="journal article" date="2016" name="Nat. Commun.">
        <title>Thousands of microbial genomes shed light on interconnected biogeochemical processes in an aquifer system.</title>
        <authorList>
            <person name="Anantharaman K."/>
            <person name="Brown C.T."/>
            <person name="Hug L.A."/>
            <person name="Sharon I."/>
            <person name="Castelle C.J."/>
            <person name="Probst A.J."/>
            <person name="Thomas B.C."/>
            <person name="Singh A."/>
            <person name="Wilkins M.J."/>
            <person name="Karaoz U."/>
            <person name="Brodie E.L."/>
            <person name="Williams K.H."/>
            <person name="Hubbard S.S."/>
            <person name="Banfield J.F."/>
        </authorList>
    </citation>
    <scope>NUCLEOTIDE SEQUENCE [LARGE SCALE GENOMIC DNA]</scope>
</reference>
<dbReference type="InterPro" id="IPR020069">
    <property type="entry name" value="Ribosomal_bL9_C"/>
</dbReference>
<keyword evidence="3 7" id="KW-0694">RNA-binding</keyword>
<dbReference type="InterPro" id="IPR020070">
    <property type="entry name" value="Ribosomal_bL9_N"/>
</dbReference>
<keyword evidence="2 7" id="KW-0699">rRNA-binding</keyword>
<keyword evidence="4 7" id="KW-0689">Ribosomal protein</keyword>
<dbReference type="InterPro" id="IPR000244">
    <property type="entry name" value="Ribosomal_bL9"/>
</dbReference>
<dbReference type="InterPro" id="IPR020594">
    <property type="entry name" value="Ribosomal_bL9_bac/chp"/>
</dbReference>
<dbReference type="GO" id="GO:1990904">
    <property type="term" value="C:ribonucleoprotein complex"/>
    <property type="evidence" value="ECO:0007669"/>
    <property type="project" value="UniProtKB-KW"/>
</dbReference>
<dbReference type="SUPFAM" id="SSF55658">
    <property type="entry name" value="L9 N-domain-like"/>
    <property type="match status" value="1"/>
</dbReference>
<dbReference type="NCBIfam" id="TIGR00158">
    <property type="entry name" value="L9"/>
    <property type="match status" value="1"/>
</dbReference>
<evidence type="ECO:0000256" key="6">
    <source>
        <dbReference type="ARBA" id="ARBA00035292"/>
    </source>
</evidence>
<organism evidence="10 11">
    <name type="scientific">Candidatus Liptonbacteria bacterium RIFCSPLOWO2_01_FULL_56_20</name>
    <dbReference type="NCBI Taxonomy" id="1798652"/>
    <lineage>
        <taxon>Bacteria</taxon>
        <taxon>Candidatus Liptoniibacteriota</taxon>
    </lineage>
</organism>
<comment type="caution">
    <text evidence="10">The sequence shown here is derived from an EMBL/GenBank/DDBJ whole genome shotgun (WGS) entry which is preliminary data.</text>
</comment>
<dbReference type="Pfam" id="PF03948">
    <property type="entry name" value="Ribosomal_L9_C"/>
    <property type="match status" value="1"/>
</dbReference>
<dbReference type="HAMAP" id="MF_00503">
    <property type="entry name" value="Ribosomal_bL9"/>
    <property type="match status" value="1"/>
</dbReference>
<dbReference type="Gene3D" id="3.10.430.100">
    <property type="entry name" value="Ribosomal protein L9, C-terminal domain"/>
    <property type="match status" value="1"/>
</dbReference>
<dbReference type="Gene3D" id="3.40.5.10">
    <property type="entry name" value="Ribosomal protein L9, N-terminal domain"/>
    <property type="match status" value="1"/>
</dbReference>
<dbReference type="Proteomes" id="UP000178495">
    <property type="component" value="Unassembled WGS sequence"/>
</dbReference>
<dbReference type="EMBL" id="MHLC01000005">
    <property type="protein sequence ID" value="OGZ01720.1"/>
    <property type="molecule type" value="Genomic_DNA"/>
</dbReference>
<evidence type="ECO:0000259" key="8">
    <source>
        <dbReference type="Pfam" id="PF01281"/>
    </source>
</evidence>
<feature type="domain" description="Ribosomal protein L9" evidence="8">
    <location>
        <begin position="1"/>
        <end position="47"/>
    </location>
</feature>